<feature type="transmembrane region" description="Helical" evidence="2">
    <location>
        <begin position="53"/>
        <end position="75"/>
    </location>
</feature>
<evidence type="ECO:0000313" key="4">
    <source>
        <dbReference type="Proteomes" id="UP000663970"/>
    </source>
</evidence>
<feature type="compositionally biased region" description="Basic and acidic residues" evidence="1">
    <location>
        <begin position="39"/>
        <end position="49"/>
    </location>
</feature>
<feature type="region of interest" description="Disordered" evidence="1">
    <location>
        <begin position="32"/>
        <end position="51"/>
    </location>
</feature>
<proteinExistence type="predicted"/>
<comment type="caution">
    <text evidence="3">The sequence shown here is derived from an EMBL/GenBank/DDBJ whole genome shotgun (WGS) entry which is preliminary data.</text>
</comment>
<keyword evidence="2" id="KW-0812">Transmembrane</keyword>
<evidence type="ECO:0000256" key="2">
    <source>
        <dbReference type="SAM" id="Phobius"/>
    </source>
</evidence>
<evidence type="ECO:0000256" key="1">
    <source>
        <dbReference type="SAM" id="MobiDB-lite"/>
    </source>
</evidence>
<keyword evidence="4" id="KW-1185">Reference proteome</keyword>
<dbReference type="EMBL" id="JAEKJY010000003">
    <property type="protein sequence ID" value="MBN8235913.1"/>
    <property type="molecule type" value="Genomic_DNA"/>
</dbReference>
<gene>
    <name evidence="3" type="ORF">JF544_11670</name>
</gene>
<organism evidence="3 4">
    <name type="scientific">Halobacillus kuroshimensis</name>
    <dbReference type="NCBI Taxonomy" id="302481"/>
    <lineage>
        <taxon>Bacteria</taxon>
        <taxon>Bacillati</taxon>
        <taxon>Bacillota</taxon>
        <taxon>Bacilli</taxon>
        <taxon>Bacillales</taxon>
        <taxon>Bacillaceae</taxon>
        <taxon>Halobacillus</taxon>
    </lineage>
</organism>
<evidence type="ECO:0008006" key="5">
    <source>
        <dbReference type="Google" id="ProtNLM"/>
    </source>
</evidence>
<accession>A0ABS3DXE4</accession>
<keyword evidence="2" id="KW-0472">Membrane</keyword>
<dbReference type="RefSeq" id="WP_206934101.1">
    <property type="nucleotide sequence ID" value="NZ_JAEKJY010000003.1"/>
</dbReference>
<sequence length="76" mass="8601">MYPLYYAIIIVLSITALVGTVVIAKNMDKSENQLSPEEDLQHLKSDNKDQGSIPLLSTIYAITFVITIILIWIFIF</sequence>
<dbReference type="Proteomes" id="UP000663970">
    <property type="component" value="Unassembled WGS sequence"/>
</dbReference>
<protein>
    <recommendedName>
        <fullName evidence="5">Short-chain dehydrogenase</fullName>
    </recommendedName>
</protein>
<name>A0ABS3DXE4_9BACI</name>
<feature type="transmembrane region" description="Helical" evidence="2">
    <location>
        <begin position="6"/>
        <end position="24"/>
    </location>
</feature>
<reference evidence="3 4" key="1">
    <citation type="submission" date="2020-12" db="EMBL/GenBank/DDBJ databases">
        <title>Oil enriched cultivation method for isolating marine PHA-producing bacteria.</title>
        <authorList>
            <person name="Zheng W."/>
            <person name="Yu S."/>
            <person name="Huang Y."/>
        </authorList>
    </citation>
    <scope>NUCLEOTIDE SEQUENCE [LARGE SCALE GENOMIC DNA]</scope>
    <source>
        <strain evidence="3 4">SY-2-6</strain>
    </source>
</reference>
<evidence type="ECO:0000313" key="3">
    <source>
        <dbReference type="EMBL" id="MBN8235913.1"/>
    </source>
</evidence>
<keyword evidence="2" id="KW-1133">Transmembrane helix</keyword>